<dbReference type="Pfam" id="PF01300">
    <property type="entry name" value="Sua5_yciO_yrdC"/>
    <property type="match status" value="1"/>
</dbReference>
<dbReference type="GO" id="GO:0003725">
    <property type="term" value="F:double-stranded RNA binding"/>
    <property type="evidence" value="ECO:0007669"/>
    <property type="project" value="InterPro"/>
</dbReference>
<evidence type="ECO:0000313" key="5">
    <source>
        <dbReference type="Proteomes" id="UP000007264"/>
    </source>
</evidence>
<dbReference type="RefSeq" id="XP_005651349.1">
    <property type="nucleotide sequence ID" value="XM_005651292.1"/>
</dbReference>
<reference evidence="4 5" key="1">
    <citation type="journal article" date="2012" name="Genome Biol.">
        <title>The genome of the polar eukaryotic microalga coccomyxa subellipsoidea reveals traits of cold adaptation.</title>
        <authorList>
            <person name="Blanc G."/>
            <person name="Agarkova I."/>
            <person name="Grimwood J."/>
            <person name="Kuo A."/>
            <person name="Brueggeman A."/>
            <person name="Dunigan D."/>
            <person name="Gurnon J."/>
            <person name="Ladunga I."/>
            <person name="Lindquist E."/>
            <person name="Lucas S."/>
            <person name="Pangilinan J."/>
            <person name="Proschold T."/>
            <person name="Salamov A."/>
            <person name="Schmutz J."/>
            <person name="Weeks D."/>
            <person name="Yamada T."/>
            <person name="Claverie J.M."/>
            <person name="Grigoriev I."/>
            <person name="Van Etten J."/>
            <person name="Lomsadze A."/>
            <person name="Borodovsky M."/>
        </authorList>
    </citation>
    <scope>NUCLEOTIDE SEQUENCE [LARGE SCALE GENOMIC DNA]</scope>
    <source>
        <strain evidence="4 5">C-169</strain>
    </source>
</reference>
<dbReference type="PANTHER" id="PTHR42828">
    <property type="entry name" value="DHBP SYNTHASE RIBB-LIKE ALPHA/BETA DOMAIN-CONTAINING PROTEIN"/>
    <property type="match status" value="1"/>
</dbReference>
<sequence>MLSPTLHSDLVRTQFALHQSLLFRAAKGLSRKRLFTASPVQAAKRGKGDSGSGGGRSSGPLYITVEKDGSDIWRLDPVIKMLKEGAMGILPTDTYPALVCDIEARKAVERLYAAKDMEPTKQLSILVRNYADINTYTLGFPSTELGQDTFRLARRALPGPYTLILHASKAMPKQCVDFLTGKSKPRRTVGVRMPGDTLCQAVLQELERPLLSTSVHVEAEGELEIPEGAVMMDMFAGRGLDFVVDCGTRIAEGSTIIDLTEREPTLIRQGKGDPSIFVSDYAYA</sequence>
<dbReference type="GeneID" id="17044815"/>
<dbReference type="InterPro" id="IPR006070">
    <property type="entry name" value="Sua5-like_dom"/>
</dbReference>
<organism evidence="4 5">
    <name type="scientific">Coccomyxa subellipsoidea (strain C-169)</name>
    <name type="common">Green microalga</name>
    <dbReference type="NCBI Taxonomy" id="574566"/>
    <lineage>
        <taxon>Eukaryota</taxon>
        <taxon>Viridiplantae</taxon>
        <taxon>Chlorophyta</taxon>
        <taxon>core chlorophytes</taxon>
        <taxon>Trebouxiophyceae</taxon>
        <taxon>Trebouxiophyceae incertae sedis</taxon>
        <taxon>Coccomyxaceae</taxon>
        <taxon>Coccomyxa</taxon>
        <taxon>Coccomyxa subellipsoidea</taxon>
    </lineage>
</organism>
<dbReference type="Proteomes" id="UP000007264">
    <property type="component" value="Unassembled WGS sequence"/>
</dbReference>
<dbReference type="EMBL" id="AGSI01000002">
    <property type="protein sequence ID" value="EIE26805.1"/>
    <property type="molecule type" value="Genomic_DNA"/>
</dbReference>
<proteinExistence type="predicted"/>
<dbReference type="SUPFAM" id="SSF55821">
    <property type="entry name" value="YrdC/RibB"/>
    <property type="match status" value="1"/>
</dbReference>
<dbReference type="KEGG" id="csl:COCSUDRAFT_64663"/>
<dbReference type="NCBIfam" id="TIGR00057">
    <property type="entry name" value="L-threonylcarbamoyladenylate synthase"/>
    <property type="match status" value="1"/>
</dbReference>
<comment type="caution">
    <text evidence="4">The sequence shown here is derived from an EMBL/GenBank/DDBJ whole genome shotgun (WGS) entry which is preliminary data.</text>
</comment>
<name>I0Z836_COCSC</name>
<gene>
    <name evidence="4" type="ORF">COCSUDRAFT_64663</name>
</gene>
<dbReference type="AlphaFoldDB" id="I0Z836"/>
<protein>
    <recommendedName>
        <fullName evidence="1">Threonylcarbamoyl-AMP synthase</fullName>
    </recommendedName>
</protein>
<evidence type="ECO:0000259" key="3">
    <source>
        <dbReference type="PROSITE" id="PS51163"/>
    </source>
</evidence>
<feature type="region of interest" description="Disordered" evidence="2">
    <location>
        <begin position="40"/>
        <end position="61"/>
    </location>
</feature>
<evidence type="ECO:0000256" key="2">
    <source>
        <dbReference type="SAM" id="MobiDB-lite"/>
    </source>
</evidence>
<evidence type="ECO:0000313" key="4">
    <source>
        <dbReference type="EMBL" id="EIE26805.1"/>
    </source>
</evidence>
<keyword evidence="5" id="KW-1185">Reference proteome</keyword>
<dbReference type="STRING" id="574566.I0Z836"/>
<accession>I0Z836</accession>
<dbReference type="InterPro" id="IPR052532">
    <property type="entry name" value="SUA5_domain"/>
</dbReference>
<feature type="domain" description="YrdC-like" evidence="3">
    <location>
        <begin position="72"/>
        <end position="272"/>
    </location>
</feature>
<dbReference type="PROSITE" id="PS51163">
    <property type="entry name" value="YRDC"/>
    <property type="match status" value="1"/>
</dbReference>
<dbReference type="PANTHER" id="PTHR42828:SF3">
    <property type="entry name" value="THREONYLCARBAMOYL-AMP SYNTHASE"/>
    <property type="match status" value="1"/>
</dbReference>
<dbReference type="OrthoDB" id="3648309at2759"/>
<dbReference type="Gene3D" id="3.90.870.10">
    <property type="entry name" value="DHBP synthase"/>
    <property type="match status" value="1"/>
</dbReference>
<dbReference type="InterPro" id="IPR017945">
    <property type="entry name" value="DHBP_synth_RibB-like_a/b_dom"/>
</dbReference>
<dbReference type="eggNOG" id="KOG3051">
    <property type="taxonomic scope" value="Eukaryota"/>
</dbReference>
<evidence type="ECO:0000256" key="1">
    <source>
        <dbReference type="ARBA" id="ARBA00015492"/>
    </source>
</evidence>